<keyword evidence="3" id="KW-1185">Reference proteome</keyword>
<evidence type="ECO:0000313" key="2">
    <source>
        <dbReference type="EMBL" id="CAE7343853.1"/>
    </source>
</evidence>
<evidence type="ECO:0000256" key="1">
    <source>
        <dbReference type="SAM" id="MobiDB-lite"/>
    </source>
</evidence>
<comment type="caution">
    <text evidence="2">The sequence shown here is derived from an EMBL/GenBank/DDBJ whole genome shotgun (WGS) entry which is preliminary data.</text>
</comment>
<name>A0A812P3M0_9DINO</name>
<proteinExistence type="predicted"/>
<evidence type="ECO:0000313" key="3">
    <source>
        <dbReference type="Proteomes" id="UP000604046"/>
    </source>
</evidence>
<accession>A0A812P3M0</accession>
<sequence>MVCIRVVRLSGEVMEIPVALPRDEHVCAGYVKMHLAKASPRPPTACVVRLIGTDAKEIGNTEQLTWECLEQGVLQHALVDVMSLAPRLLNVDPFHLIFPADPKKLMDPWLVIDLALDIFEKRGRDVDVCQRFFSAWTEAVLGTSKEEANQVEPDGCTWLTRMLALWDELRRRIVQSQPWDGPPNPFGACALPAVHMTTIRFVKDKMQVQTLEQTFQTVGGVLVEATSRDPNALNLEPFHVVFPADPKKLMDPALVINLAHGIFKTRGRDVIACQQFFSAWTKAVMGTSKAGANQVESDGRTLLTRMLVLLKIVHEADEPSDHPRPSEFGDDFLMPAQHAIVMTMIWLVRKKLHIQTVEKTFHVSPYDGMMKLLWTFVQDKLSLPRGAGHHAGLVEGYGADLMLALIQRGLPRRYWAGCFGPFDDNLLQYILESTCKPDPYEHTEAEGRLSVALAKKYTLEELCHQSSDGYNALFYAERVAREIEDRWPVNAPHGLRIWVQLRDVIREQLQVRAGEFQGTLCELAALAGSVRMALGGQSLPAFDEQLWARASVIREQWLSMGWHFARNDRHGQTSEVVSWHLQAARQGQGGKDASHEPPAIAKTSVRRAL</sequence>
<gene>
    <name evidence="2" type="ORF">SNAT2548_LOCUS18014</name>
</gene>
<feature type="region of interest" description="Disordered" evidence="1">
    <location>
        <begin position="585"/>
        <end position="609"/>
    </location>
</feature>
<protein>
    <submittedName>
        <fullName evidence="2">Uncharacterized protein</fullName>
    </submittedName>
</protein>
<dbReference type="EMBL" id="CAJNDS010002130">
    <property type="protein sequence ID" value="CAE7343853.1"/>
    <property type="molecule type" value="Genomic_DNA"/>
</dbReference>
<reference evidence="2" key="1">
    <citation type="submission" date="2021-02" db="EMBL/GenBank/DDBJ databases">
        <authorList>
            <person name="Dougan E. K."/>
            <person name="Rhodes N."/>
            <person name="Thang M."/>
            <person name="Chan C."/>
        </authorList>
    </citation>
    <scope>NUCLEOTIDE SEQUENCE</scope>
</reference>
<organism evidence="2 3">
    <name type="scientific">Symbiodinium natans</name>
    <dbReference type="NCBI Taxonomy" id="878477"/>
    <lineage>
        <taxon>Eukaryota</taxon>
        <taxon>Sar</taxon>
        <taxon>Alveolata</taxon>
        <taxon>Dinophyceae</taxon>
        <taxon>Suessiales</taxon>
        <taxon>Symbiodiniaceae</taxon>
        <taxon>Symbiodinium</taxon>
    </lineage>
</organism>
<dbReference type="OrthoDB" id="411010at2759"/>
<dbReference type="AlphaFoldDB" id="A0A812P3M0"/>
<dbReference type="Proteomes" id="UP000604046">
    <property type="component" value="Unassembled WGS sequence"/>
</dbReference>